<evidence type="ECO:0000313" key="1">
    <source>
        <dbReference type="EMBL" id="QDQ74641.1"/>
    </source>
</evidence>
<dbReference type="EMBL" id="CP041742">
    <property type="protein sequence ID" value="QDQ74641.1"/>
    <property type="molecule type" value="Genomic_DNA"/>
</dbReference>
<dbReference type="AlphaFoldDB" id="A0A516V802"/>
<reference evidence="1 2" key="1">
    <citation type="submission" date="2019-07" db="EMBL/GenBank/DDBJ databases">
        <title>Lysobacter weifangensis sp. nov., isolated from bensulfuron-methyl contaminated farmland soil.</title>
        <authorList>
            <person name="Zhao H."/>
        </authorList>
    </citation>
    <scope>NUCLEOTIDE SEQUENCE [LARGE SCALE GENOMIC DNA]</scope>
    <source>
        <strain evidence="1 2">CC-Bw-6</strain>
    </source>
</reference>
<gene>
    <name evidence="1" type="ORF">FNZ56_12480</name>
</gene>
<proteinExistence type="predicted"/>
<evidence type="ECO:0000313" key="2">
    <source>
        <dbReference type="Proteomes" id="UP000315891"/>
    </source>
</evidence>
<protein>
    <submittedName>
        <fullName evidence="1">Uncharacterized protein</fullName>
    </submittedName>
</protein>
<name>A0A516V802_9GAMM</name>
<dbReference type="PROSITE" id="PS51257">
    <property type="entry name" value="PROKAR_LIPOPROTEIN"/>
    <property type="match status" value="1"/>
</dbReference>
<dbReference type="Proteomes" id="UP000315891">
    <property type="component" value="Chromosome"/>
</dbReference>
<accession>A0A516V802</accession>
<dbReference type="RefSeq" id="WP_143880150.1">
    <property type="nucleotide sequence ID" value="NZ_BAABLZ010000001.1"/>
</dbReference>
<organism evidence="1 2">
    <name type="scientific">Pseudoluteimonas lycopersici</name>
    <dbReference type="NCBI Taxonomy" id="1324796"/>
    <lineage>
        <taxon>Bacteria</taxon>
        <taxon>Pseudomonadati</taxon>
        <taxon>Pseudomonadota</taxon>
        <taxon>Gammaproteobacteria</taxon>
        <taxon>Lysobacterales</taxon>
        <taxon>Lysobacteraceae</taxon>
        <taxon>Pseudoluteimonas</taxon>
    </lineage>
</organism>
<keyword evidence="2" id="KW-1185">Reference proteome</keyword>
<sequence>MKKRTSRWLLAIAVVLAIPLVAIAAFWFVSFGSCGSNEEAVSMARGLSQQRLTRLFDDMRAMSRSQGLAPRFLIFEDGRKVPPSIADLHPRGLTLRDGVAIIHLSGCVDDKVSLRIGPDSKGKGGISLEPAEAKDPVVLWTEK</sequence>